<dbReference type="PANTHER" id="PTHR28206:SF1">
    <property type="entry name" value="NUCLEOPORIN POM152"/>
    <property type="match status" value="1"/>
</dbReference>
<feature type="region of interest" description="Disordered" evidence="1">
    <location>
        <begin position="1"/>
        <end position="36"/>
    </location>
</feature>
<dbReference type="InterPro" id="IPR037701">
    <property type="entry name" value="Pom152"/>
</dbReference>
<dbReference type="InterPro" id="IPR056544">
    <property type="entry name" value="Ig_POM152"/>
</dbReference>
<organism evidence="7 8">
    <name type="scientific">Apiotrichum porosum</name>
    <dbReference type="NCBI Taxonomy" id="105984"/>
    <lineage>
        <taxon>Eukaryota</taxon>
        <taxon>Fungi</taxon>
        <taxon>Dikarya</taxon>
        <taxon>Basidiomycota</taxon>
        <taxon>Agaricomycotina</taxon>
        <taxon>Tremellomycetes</taxon>
        <taxon>Trichosporonales</taxon>
        <taxon>Trichosporonaceae</taxon>
        <taxon>Apiotrichum</taxon>
    </lineage>
</organism>
<dbReference type="GO" id="GO:0006999">
    <property type="term" value="P:nuclear pore organization"/>
    <property type="evidence" value="ECO:0007669"/>
    <property type="project" value="TreeGrafter"/>
</dbReference>
<dbReference type="RefSeq" id="XP_028478133.1">
    <property type="nucleotide sequence ID" value="XM_028621681.1"/>
</dbReference>
<feature type="domain" description="Nucleoporin POM152 ninth Ig-like" evidence="6">
    <location>
        <begin position="1082"/>
        <end position="1160"/>
    </location>
</feature>
<evidence type="ECO:0000259" key="6">
    <source>
        <dbReference type="Pfam" id="PF24527"/>
    </source>
</evidence>
<evidence type="ECO:0000259" key="2">
    <source>
        <dbReference type="Pfam" id="PF23664"/>
    </source>
</evidence>
<proteinExistence type="predicted"/>
<dbReference type="STRING" id="105984.A0A427Y116"/>
<dbReference type="GO" id="GO:0070762">
    <property type="term" value="C:nuclear pore transmembrane ring"/>
    <property type="evidence" value="ECO:0007669"/>
    <property type="project" value="TreeGrafter"/>
</dbReference>
<dbReference type="Proteomes" id="UP000279236">
    <property type="component" value="Unassembled WGS sequence"/>
</dbReference>
<keyword evidence="8" id="KW-1185">Reference proteome</keyword>
<reference evidence="7 8" key="1">
    <citation type="submission" date="2018-11" db="EMBL/GenBank/DDBJ databases">
        <title>Genome sequence of Apiotrichum porosum DSM 27194.</title>
        <authorList>
            <person name="Aliyu H."/>
            <person name="Gorte O."/>
            <person name="Ochsenreither K."/>
        </authorList>
    </citation>
    <scope>NUCLEOTIDE SEQUENCE [LARGE SCALE GENOMIC DNA]</scope>
    <source>
        <strain evidence="7 8">DSM 27194</strain>
    </source>
</reference>
<dbReference type="Pfam" id="PF23664">
    <property type="entry name" value="Ig_Pom152"/>
    <property type="match status" value="2"/>
</dbReference>
<dbReference type="Pfam" id="PF24097">
    <property type="entry name" value="TMD_POM152"/>
    <property type="match status" value="1"/>
</dbReference>
<feature type="domain" description="Nucleoporin POM152 N-terminal transmembrane" evidence="3">
    <location>
        <begin position="48"/>
        <end position="140"/>
    </location>
</feature>
<dbReference type="Pfam" id="PF24519">
    <property type="entry name" value="Ig-like_Pom152_1"/>
    <property type="match status" value="1"/>
</dbReference>
<evidence type="ECO:0000313" key="7">
    <source>
        <dbReference type="EMBL" id="RSH84685.1"/>
    </source>
</evidence>
<dbReference type="InterPro" id="IPR056542">
    <property type="entry name" value="Ig-like_POM152_1st"/>
</dbReference>
<evidence type="ECO:0000256" key="1">
    <source>
        <dbReference type="SAM" id="MobiDB-lite"/>
    </source>
</evidence>
<evidence type="ECO:0000259" key="5">
    <source>
        <dbReference type="Pfam" id="PF24519"/>
    </source>
</evidence>
<feature type="domain" description="Nucleoporin POM152 Ig-like" evidence="4">
    <location>
        <begin position="790"/>
        <end position="859"/>
    </location>
</feature>
<accession>A0A427Y116</accession>
<name>A0A427Y116_9TREE</name>
<feature type="domain" description="Nucleoporin POM152 immunoglobulin-like" evidence="2">
    <location>
        <begin position="893"/>
        <end position="973"/>
    </location>
</feature>
<feature type="domain" description="Nucleoporin POM152 immunoglobulin-like" evidence="2">
    <location>
        <begin position="575"/>
        <end position="675"/>
    </location>
</feature>
<dbReference type="InterPro" id="IPR056541">
    <property type="entry name" value="Ig-like_POM152"/>
</dbReference>
<dbReference type="EMBL" id="RSCE01000003">
    <property type="protein sequence ID" value="RSH84685.1"/>
    <property type="molecule type" value="Genomic_DNA"/>
</dbReference>
<feature type="domain" description="Nucleoporin POM152 Ig-like" evidence="4">
    <location>
        <begin position="485"/>
        <end position="569"/>
    </location>
</feature>
<evidence type="ECO:0000313" key="8">
    <source>
        <dbReference type="Proteomes" id="UP000279236"/>
    </source>
</evidence>
<dbReference type="PANTHER" id="PTHR28206">
    <property type="entry name" value="NUCLEOPORIN POM152"/>
    <property type="match status" value="1"/>
</dbReference>
<dbReference type="GO" id="GO:0017056">
    <property type="term" value="F:structural constituent of nuclear pore"/>
    <property type="evidence" value="ECO:0007669"/>
    <property type="project" value="InterPro"/>
</dbReference>
<evidence type="ECO:0008006" key="9">
    <source>
        <dbReference type="Google" id="ProtNLM"/>
    </source>
</evidence>
<gene>
    <name evidence="7" type="ORF">EHS24_006209</name>
</gene>
<dbReference type="Pfam" id="PF24312">
    <property type="entry name" value="Ig-like_POM152"/>
    <property type="match status" value="2"/>
</dbReference>
<dbReference type="InterPro" id="IPR056540">
    <property type="entry name" value="TMD_POM152"/>
</dbReference>
<comment type="caution">
    <text evidence="7">The sequence shown here is derived from an EMBL/GenBank/DDBJ whole genome shotgun (WGS) entry which is preliminary data.</text>
</comment>
<dbReference type="Pfam" id="PF24527">
    <property type="entry name" value="Ig-like_Pom152_9"/>
    <property type="match status" value="1"/>
</dbReference>
<evidence type="ECO:0000259" key="3">
    <source>
        <dbReference type="Pfam" id="PF24097"/>
    </source>
</evidence>
<feature type="domain" description="Nucleoporin POM152 first Ig-like" evidence="5">
    <location>
        <begin position="199"/>
        <end position="348"/>
    </location>
</feature>
<dbReference type="InterPro" id="IPR056543">
    <property type="entry name" value="Ig-like_POM152_9th"/>
</dbReference>
<dbReference type="GeneID" id="39590752"/>
<dbReference type="GO" id="GO:0006606">
    <property type="term" value="P:protein import into nucleus"/>
    <property type="evidence" value="ECO:0007669"/>
    <property type="project" value="TreeGrafter"/>
</dbReference>
<evidence type="ECO:0000259" key="4">
    <source>
        <dbReference type="Pfam" id="PF24312"/>
    </source>
</evidence>
<protein>
    <recommendedName>
        <fullName evidence="9">Nucleoporin POM152</fullName>
    </recommendedName>
</protein>
<dbReference type="AlphaFoldDB" id="A0A427Y116"/>
<sequence length="1259" mass="136412">MAAMVAAPNPHDPPDSGNLGVTANIKPTHAPASSAPPPVIPTSLLSVDEQRRLILWAVGLIEVMKLWDVLAPHFAADLPASLSSAARVRGPWSAGLWAGGELAAVAAIALLRIPGLSPSSGRIVALVPLLVVWNTICWFLAEPLAFVPKVSMFGPVHLGEEGIFWGWLYLVRHIASRLLFGEPEHIEGIHKIRLLPYSTATLNPLSLTYCLPPGSREPIFVPVVFNNSAPDQVVYHVRSLVDQHAEVLTVPAALMKRPVGWQVPVTDEDTEDTPEESLSEIIARSKQLDLARFHSVRPAESLSIIPPDLSTSESLLFITVTQPSVIALSSVSDKHGDRFHVAPHREAVVIECPTGGEFVTEEKGKMSVVPHKRVPEIRCVGGEEVANFQVRGVAPLKVGWRRSVDGKVVAQGVVEGIDEDALQDAESLKRDRVSKTHTVPLRVTHDRAGKVAVTLTSVVDALGNSYSPPSASAVLEYHVLEHRSVSFTCPRPIQLLVNGTAKLPVHVDGPLAYPLDLTYAFTSTAGAVKTHTMSVDKTDTSLQVNEPGTFSLVDVQGRCPGTILEPASCNVQLVPVPSVELSVTTLHECAMDVGVTVTFEFTGAPPYTVLLAEGRQGSPKKPARRVHFNTPGGQMEFRPEQEGTYSYSFLALSDAHYRDVPLNQPPVVQVVHPPASVDITGVSQRSLYACSGDNVDLDLAIEGNDPLKLTYRTSWGGDSYNVTVPVKSGKQRLTVPVPESLRADSGAAGKLSIALVHIEDSNGCVKRLPGRVVDVDINRHRATARLARYETVVVKEGDSVDVPLRLTGKGPWEVAYSLNGKAHDKVQVHQANSQLRFAARGSYQLTSVRDTHCPGTVDDKVYAIDFKPRPSASLVETTTVKRDGTQYRHVGMCAGEDDAVAVQFTGTSPFEVTYKYELVGVGARDHAVKSAQNVGILQLSPEPGTHYYRFTSVRDANYDRTPVSFTLENTVHGRPSATFARTNTVSLCRDSPLDTDAKVRLTGAAPFELTVGVRRPASAEVVPHKIKVHGHEWSVSLPSEVLSDVGRWEVTLMSVSDSSGCDYVVADDDVLSTTVDVVETAKVVPVSHDDDLCVGDTLDFLLQGKAPWIVEYAWNSKVYTVTSSAASFSRGAESPGTFEIKSVALKDRFGNAQCQRAVAIERRVHPLPSVRIQDGIDSLREGDQPAVFDVHFTGTAPFTFSYTRSEWVNGRSRVVETQTVTDIWADHYAISSSAPGDYAVTSIADKYCRYPALGKRADV</sequence>
<dbReference type="OrthoDB" id="5529162at2759"/>